<sequence length="376" mass="44501">MYLKDRTIRSKKTDCLRNSFNRLRSFIRSCFYTESDDFYYKRKANINRRDEKFNLLLRRKNKEFTYKNMGVKENDDQTEHGIYDEDNDDDDDDVGDDGDTDIDDDNNKIDENIDKNEYILKEDKGNWKERERGRDGNNYEMDVKEGASNSIQREIENVDSMSGSQVTVSEKSLKLQPTKPDYVPNTVWKDEGEKNLLESLKEKDLKGKERLDSTEFYYLRLRKMFLKNYENIDHLLTDGKDLDIMKLLSRIIIRTANKLKEAGKKGHKKDMESVQSILDRHFENKKTKLPAISFENLYDRYLTNYGKKQYIKRPNASTQTVKVSSRLLGINDGIDRPKNSTEAEVERKVQSAMDEIESDIFTETNMKHRRKRKKIY</sequence>
<protein>
    <submittedName>
        <fullName evidence="2">DgyrCDS13288</fullName>
    </submittedName>
</protein>
<accession>A0A7I8WAB0</accession>
<keyword evidence="3" id="KW-1185">Reference proteome</keyword>
<feature type="compositionally biased region" description="Acidic residues" evidence="1">
    <location>
        <begin position="84"/>
        <end position="104"/>
    </location>
</feature>
<evidence type="ECO:0000256" key="1">
    <source>
        <dbReference type="SAM" id="MobiDB-lite"/>
    </source>
</evidence>
<dbReference type="AlphaFoldDB" id="A0A7I8WAB0"/>
<proteinExistence type="predicted"/>
<name>A0A7I8WAB0_9ANNE</name>
<organism evidence="2 3">
    <name type="scientific">Dimorphilus gyrociliatus</name>
    <dbReference type="NCBI Taxonomy" id="2664684"/>
    <lineage>
        <taxon>Eukaryota</taxon>
        <taxon>Metazoa</taxon>
        <taxon>Spiralia</taxon>
        <taxon>Lophotrochozoa</taxon>
        <taxon>Annelida</taxon>
        <taxon>Polychaeta</taxon>
        <taxon>Polychaeta incertae sedis</taxon>
        <taxon>Dinophilidae</taxon>
        <taxon>Dimorphilus</taxon>
    </lineage>
</organism>
<feature type="compositionally biased region" description="Basic and acidic residues" evidence="1">
    <location>
        <begin position="68"/>
        <end position="83"/>
    </location>
</feature>
<dbReference type="EMBL" id="CAJFCJ010000024">
    <property type="protein sequence ID" value="CAD5125044.1"/>
    <property type="molecule type" value="Genomic_DNA"/>
</dbReference>
<evidence type="ECO:0000313" key="3">
    <source>
        <dbReference type="Proteomes" id="UP000549394"/>
    </source>
</evidence>
<dbReference type="Proteomes" id="UP000549394">
    <property type="component" value="Unassembled WGS sequence"/>
</dbReference>
<gene>
    <name evidence="2" type="ORF">DGYR_LOCUS12491</name>
</gene>
<comment type="caution">
    <text evidence="2">The sequence shown here is derived from an EMBL/GenBank/DDBJ whole genome shotgun (WGS) entry which is preliminary data.</text>
</comment>
<feature type="region of interest" description="Disordered" evidence="1">
    <location>
        <begin position="68"/>
        <end position="109"/>
    </location>
</feature>
<evidence type="ECO:0000313" key="2">
    <source>
        <dbReference type="EMBL" id="CAD5125044.1"/>
    </source>
</evidence>
<reference evidence="2 3" key="1">
    <citation type="submission" date="2020-08" db="EMBL/GenBank/DDBJ databases">
        <authorList>
            <person name="Hejnol A."/>
        </authorList>
    </citation>
    <scope>NUCLEOTIDE SEQUENCE [LARGE SCALE GENOMIC DNA]</scope>
</reference>